<keyword evidence="4" id="KW-1185">Reference proteome</keyword>
<keyword evidence="2" id="KW-0812">Transmembrane</keyword>
<protein>
    <submittedName>
        <fullName evidence="3">Uncharacterized protein</fullName>
    </submittedName>
</protein>
<dbReference type="Proteomes" id="UP000289257">
    <property type="component" value="Unassembled WGS sequence"/>
</dbReference>
<dbReference type="AlphaFoldDB" id="A0A4Q0AHN4"/>
<keyword evidence="2" id="KW-0472">Membrane</keyword>
<keyword evidence="2" id="KW-1133">Transmembrane helix</keyword>
<evidence type="ECO:0000313" key="4">
    <source>
        <dbReference type="Proteomes" id="UP000289257"/>
    </source>
</evidence>
<evidence type="ECO:0000313" key="3">
    <source>
        <dbReference type="EMBL" id="RWZ78516.1"/>
    </source>
</evidence>
<proteinExistence type="predicted"/>
<organism evidence="3 4">
    <name type="scientific">Candidatus Microsaccharimonas sossegonensis</name>
    <dbReference type="NCBI Taxonomy" id="2506948"/>
    <lineage>
        <taxon>Bacteria</taxon>
        <taxon>Candidatus Saccharimonadota</taxon>
        <taxon>Candidatus Saccharimonadia</taxon>
        <taxon>Candidatus Saccharimonadales</taxon>
        <taxon>Candidatus Saccharimonadaceae</taxon>
        <taxon>Candidatus Microsaccharimonas</taxon>
    </lineage>
</organism>
<evidence type="ECO:0000256" key="1">
    <source>
        <dbReference type="SAM" id="MobiDB-lite"/>
    </source>
</evidence>
<feature type="transmembrane region" description="Helical" evidence="2">
    <location>
        <begin position="176"/>
        <end position="196"/>
    </location>
</feature>
<name>A0A4Q0AHN4_9BACT</name>
<dbReference type="EMBL" id="SCKX01000001">
    <property type="protein sequence ID" value="RWZ78516.1"/>
    <property type="molecule type" value="Genomic_DNA"/>
</dbReference>
<sequence>MLSCRSATPPPGHSQRSWTRRGGSTMAAEHTTYDTYLNSLATLRNAPDKHKDETRVVAATYDQSIVYANRSVEQSQERFERGQAAIERHLKNATNFLAKVDEASRIPPRIKPSVVPASATGTEVDTALQQLAQTTSSLGIAVDRLVAQQSQPAPEVRTGVAEKPVAPPVRKFSRGLLYGMIGGGALILITVAIVLLTR</sequence>
<comment type="caution">
    <text evidence="3">The sequence shown here is derived from an EMBL/GenBank/DDBJ whole genome shotgun (WGS) entry which is preliminary data.</text>
</comment>
<gene>
    <name evidence="3" type="ORF">EOT05_02065</name>
</gene>
<accession>A0A4Q0AHN4</accession>
<reference evidence="3" key="1">
    <citation type="submission" date="2019-01" db="EMBL/GenBank/DDBJ databases">
        <title>Genomic signatures and co-occurrence patterns of the ultra-small Saccharimodia (Patescibacteria phylum) suggest a symbiotic lifestyle.</title>
        <authorList>
            <person name="Lemos L."/>
            <person name="Medeiros J."/>
            <person name="Andreote F."/>
            <person name="Fernandes G."/>
            <person name="Varani A."/>
            <person name="Oliveira G."/>
            <person name="Pylro V."/>
        </authorList>
    </citation>
    <scope>NUCLEOTIDE SEQUENCE [LARGE SCALE GENOMIC DNA]</scope>
    <source>
        <strain evidence="3">AMD02</strain>
    </source>
</reference>
<feature type="region of interest" description="Disordered" evidence="1">
    <location>
        <begin position="1"/>
        <end position="25"/>
    </location>
</feature>
<evidence type="ECO:0000256" key="2">
    <source>
        <dbReference type="SAM" id="Phobius"/>
    </source>
</evidence>